<dbReference type="EMBL" id="JAKKPZ010000262">
    <property type="protein sequence ID" value="KAI1697577.1"/>
    <property type="molecule type" value="Genomic_DNA"/>
</dbReference>
<dbReference type="AlphaFoldDB" id="A0AAD4MK98"/>
<sequence length="253" mass="28574">MLTRPVFQPELSTGMLTRAGPSPYRHGLCPYPHVFMSCPSTFGNRIGPSSWSFHHGSLHLLCWVDAVSILCYVISSLCYVSITFAEKKRIPSLYLLFLILNSIKVQSTDQSEASAASLIAKHVALTIWLNFNIAKLNRHYDLILFLDSRVAIVVIIGLIAFVEFLNVSFQCVVYRAYKCMKMAHSSVGTSTSSSDAVTKPVSSNQFHSFLDLKSRIEILESKFSIGNLQHVNRRSRKESNFVRDWGRLHNTQR</sequence>
<accession>A0AAD4MK98</accession>
<keyword evidence="3" id="KW-1185">Reference proteome</keyword>
<proteinExistence type="predicted"/>
<reference evidence="2" key="1">
    <citation type="submission" date="2022-01" db="EMBL/GenBank/DDBJ databases">
        <title>Genome Sequence Resource for Two Populations of Ditylenchus destructor, the Migratory Endoparasitic Phytonematode.</title>
        <authorList>
            <person name="Zhang H."/>
            <person name="Lin R."/>
            <person name="Xie B."/>
        </authorList>
    </citation>
    <scope>NUCLEOTIDE SEQUENCE</scope>
    <source>
        <strain evidence="2">BazhouSP</strain>
    </source>
</reference>
<keyword evidence="1" id="KW-1133">Transmembrane helix</keyword>
<evidence type="ECO:0000313" key="3">
    <source>
        <dbReference type="Proteomes" id="UP001201812"/>
    </source>
</evidence>
<comment type="caution">
    <text evidence="2">The sequence shown here is derived from an EMBL/GenBank/DDBJ whole genome shotgun (WGS) entry which is preliminary data.</text>
</comment>
<evidence type="ECO:0000313" key="2">
    <source>
        <dbReference type="EMBL" id="KAI1697577.1"/>
    </source>
</evidence>
<organism evidence="2 3">
    <name type="scientific">Ditylenchus destructor</name>
    <dbReference type="NCBI Taxonomy" id="166010"/>
    <lineage>
        <taxon>Eukaryota</taxon>
        <taxon>Metazoa</taxon>
        <taxon>Ecdysozoa</taxon>
        <taxon>Nematoda</taxon>
        <taxon>Chromadorea</taxon>
        <taxon>Rhabditida</taxon>
        <taxon>Tylenchina</taxon>
        <taxon>Tylenchomorpha</taxon>
        <taxon>Sphaerularioidea</taxon>
        <taxon>Anguinidae</taxon>
        <taxon>Anguininae</taxon>
        <taxon>Ditylenchus</taxon>
    </lineage>
</organism>
<evidence type="ECO:0000256" key="1">
    <source>
        <dbReference type="SAM" id="Phobius"/>
    </source>
</evidence>
<dbReference type="Proteomes" id="UP001201812">
    <property type="component" value="Unassembled WGS sequence"/>
</dbReference>
<gene>
    <name evidence="2" type="ORF">DdX_18433</name>
</gene>
<name>A0AAD4MK98_9BILA</name>
<feature type="transmembrane region" description="Helical" evidence="1">
    <location>
        <begin position="143"/>
        <end position="165"/>
    </location>
</feature>
<keyword evidence="1" id="KW-0812">Transmembrane</keyword>
<protein>
    <submittedName>
        <fullName evidence="2">Uncharacterized protein</fullName>
    </submittedName>
</protein>
<keyword evidence="1" id="KW-0472">Membrane</keyword>